<proteinExistence type="predicted"/>
<accession>A0A8S5TRX8</accession>
<sequence>MISIYNSKTQTELNLRKQEAMDRYVRLIQWGRANPTRFVEQIFKVQLMDYQKYVFLNTWNAEVAAWVMSRNAAKSFLGGLYMMTRATLFPSYSIYIMSTVARQSKDTFLKLENIAKKNISSVVGSSDVFMNEVVKSNANTDGFTHNATTCQTTLFNGSTITSLAGDAKSIVGIRSNLNFYDEAGKIDSDFFALTKPFCSQNSDFKLGTGFDSRVYPQNISNQIIYASSAEGIDTELFQQYKECAKNMIMGIPGFFVADISCEIPLHPTLNGEPTEPLLKQSEIDNAMRINEGRALREYYNIFDTSGGSDALVSRSIITKSRKSYLPVSESDGDDKHYVLCYDPALQADNAFILIMEVIKDPVMGYKGKIVNGINLIERLGPTDKRPLRTPEQIEWIRNLLLQYNGHNPDYKNVILRIDAGAGGNGRGISDILMLPWNSKDGVRHSGIWDSQDETEAYKKMHDDKYTDAYDCLQIVEPRKWRTSMFTDLSEMFQGEYIELPIELPRNGEVTLEDGTTKRLTDEEMRALLEIDLMTEEIMAMQKTKSASGEVKFSLPPSRSRKMHDDRCYCMALAAGYLANLRREDMAACEKPKQDFMSYLKSRSDEQIKKIQNPFAGKMNPFAGKRW</sequence>
<protein>
    <submittedName>
        <fullName evidence="1">Terminase large subunit</fullName>
    </submittedName>
</protein>
<evidence type="ECO:0000313" key="1">
    <source>
        <dbReference type="EMBL" id="DAF84961.1"/>
    </source>
</evidence>
<dbReference type="Gene3D" id="3.30.420.240">
    <property type="match status" value="1"/>
</dbReference>
<dbReference type="Gene3D" id="3.40.50.300">
    <property type="entry name" value="P-loop containing nucleotide triphosphate hydrolases"/>
    <property type="match status" value="1"/>
</dbReference>
<name>A0A8S5TRX8_9CAUD</name>
<dbReference type="EMBL" id="BK015914">
    <property type="protein sequence ID" value="DAF84961.1"/>
    <property type="molecule type" value="Genomic_DNA"/>
</dbReference>
<organism evidence="1">
    <name type="scientific">Siphoviridae sp. ctEw721</name>
    <dbReference type="NCBI Taxonomy" id="2825400"/>
    <lineage>
        <taxon>Viruses</taxon>
        <taxon>Duplodnaviria</taxon>
        <taxon>Heunggongvirae</taxon>
        <taxon>Uroviricota</taxon>
        <taxon>Caudoviricetes</taxon>
    </lineage>
</organism>
<reference evidence="1" key="1">
    <citation type="journal article" date="2021" name="Proc. Natl. Acad. Sci. U.S.A.">
        <title>A Catalog of Tens of Thousands of Viruses from Human Metagenomes Reveals Hidden Associations with Chronic Diseases.</title>
        <authorList>
            <person name="Tisza M.J."/>
            <person name="Buck C.B."/>
        </authorList>
    </citation>
    <scope>NUCLEOTIDE SEQUENCE</scope>
    <source>
        <strain evidence="1">CtEw721</strain>
    </source>
</reference>
<dbReference type="InterPro" id="IPR027417">
    <property type="entry name" value="P-loop_NTPase"/>
</dbReference>